<dbReference type="Gene3D" id="1.10.1660.10">
    <property type="match status" value="1"/>
</dbReference>
<dbReference type="AlphaFoldDB" id="A0A0J1HX24"/>
<dbReference type="PATRIC" id="fig|1392.242.peg.5607"/>
<dbReference type="SUPFAM" id="SSF46955">
    <property type="entry name" value="Putative DNA-binding domain"/>
    <property type="match status" value="1"/>
</dbReference>
<reference evidence="1 2" key="1">
    <citation type="submission" date="2015-05" db="EMBL/GenBank/DDBJ databases">
        <title>Whole genome sequence and identification of bacterial endophytes from Costus igneus.</title>
        <authorList>
            <person name="Lee Y.P."/>
            <person name="Gan H.M."/>
            <person name="Eng W."/>
            <person name="Wheatley M.S."/>
            <person name="Caraballo A."/>
            <person name="Polter S."/>
            <person name="Savka M.A."/>
            <person name="Hudson A.O."/>
        </authorList>
    </citation>
    <scope>NUCLEOTIDE SEQUENCE [LARGE SCALE GENOMIC DNA]</scope>
    <source>
        <strain evidence="1 2">RIT375</strain>
    </source>
</reference>
<gene>
    <name evidence="1" type="ORF">ABW01_12935</name>
</gene>
<organism evidence="1 2">
    <name type="scientific">Bacillus anthracis</name>
    <name type="common">anthrax bacterium</name>
    <dbReference type="NCBI Taxonomy" id="1392"/>
    <lineage>
        <taxon>Bacteria</taxon>
        <taxon>Bacillati</taxon>
        <taxon>Bacillota</taxon>
        <taxon>Bacilli</taxon>
        <taxon>Bacillales</taxon>
        <taxon>Bacillaceae</taxon>
        <taxon>Bacillus</taxon>
        <taxon>Bacillus cereus group</taxon>
    </lineage>
</organism>
<dbReference type="InterPro" id="IPR009061">
    <property type="entry name" value="DNA-bd_dom_put_sf"/>
</dbReference>
<evidence type="ECO:0000313" key="2">
    <source>
        <dbReference type="Proteomes" id="UP000035904"/>
    </source>
</evidence>
<comment type="caution">
    <text evidence="1">The sequence shown here is derived from an EMBL/GenBank/DDBJ whole genome shotgun (WGS) entry which is preliminary data.</text>
</comment>
<dbReference type="RefSeq" id="WP_047956623.1">
    <property type="nucleotide sequence ID" value="NZ_LDPG01000007.1"/>
</dbReference>
<dbReference type="EMBL" id="LDPG01000007">
    <property type="protein sequence ID" value="KLV18282.1"/>
    <property type="molecule type" value="Genomic_DNA"/>
</dbReference>
<evidence type="ECO:0000313" key="1">
    <source>
        <dbReference type="EMBL" id="KLV18282.1"/>
    </source>
</evidence>
<name>A0A0J1HX24_BACAN</name>
<dbReference type="Proteomes" id="UP000035904">
    <property type="component" value="Unassembled WGS sequence"/>
</dbReference>
<accession>A0A0J1HX24</accession>
<protein>
    <submittedName>
        <fullName evidence="1">Excisionase</fullName>
    </submittedName>
</protein>
<proteinExistence type="predicted"/>
<sequence>MHFDTREKMSTKAAAEFLNIAESTIHKYVREDILKPVYDDWQNDGTRLFYTDDIQKLSEELKRPPGITVQELAKRLKVSASQIKKHITTGHLYATKQLYKGKETYFINEEDITNFLEKTELKTKDKKKYSLLINEQEYFLYQLLENKKTGDQARVVDIIKGKILTDKDEFLSLQDAIQEGFAPASIIMKGKYASNKGSVQFKFPKPISFGSIIYVILDWLYLYVTPSNMNMYILEDKLIVSIKPSTIPINTVDNQEEINFLTKHINEGSINIREDKIILRSNFDSIKFYLKKDEKQLLKQIASEHGLTLEQLCENMIREKLHQYHSLESNTEIKSN</sequence>